<keyword evidence="4 5" id="KW-0440">LIM domain</keyword>
<keyword evidence="3 5" id="KW-0862">Zinc</keyword>
<dbReference type="Gene3D" id="2.10.110.10">
    <property type="entry name" value="Cysteine Rich Protein"/>
    <property type="match status" value="2"/>
</dbReference>
<evidence type="ECO:0000256" key="3">
    <source>
        <dbReference type="ARBA" id="ARBA00022833"/>
    </source>
</evidence>
<feature type="compositionally biased region" description="Basic and acidic residues" evidence="6">
    <location>
        <begin position="44"/>
        <end position="55"/>
    </location>
</feature>
<dbReference type="PROSITE" id="PS00478">
    <property type="entry name" value="LIM_DOMAIN_1"/>
    <property type="match status" value="1"/>
</dbReference>
<feature type="compositionally biased region" description="Low complexity" evidence="6">
    <location>
        <begin position="63"/>
        <end position="78"/>
    </location>
</feature>
<evidence type="ECO:0000256" key="1">
    <source>
        <dbReference type="ARBA" id="ARBA00022723"/>
    </source>
</evidence>
<comment type="caution">
    <text evidence="8">The sequence shown here is derived from an EMBL/GenBank/DDBJ whole genome shotgun (WGS) entry which is preliminary data.</text>
</comment>
<sequence>MPSRRDQVRKSDSRKSGKSEQDQSDQEEQPQKPQRGSGKQRNQQQREKDRGRADGQEEDPCGRQQQQQQQQRTSQKKSNQQEETINELDNCVKCGEETNAGQVITLSGRKWHPECFTCGGCCVVLAKVSFFMDGERIYCSSCWTKNVKSNCSRCDGEITPEAMVVNFGVRRFHKACFICSRCRCDLAGLQFCIKGNQFTCQQCI</sequence>
<dbReference type="InterPro" id="IPR001781">
    <property type="entry name" value="Znf_LIM"/>
</dbReference>
<gene>
    <name evidence="8" type="ORF">TcWFU_000024</name>
</gene>
<keyword evidence="9" id="KW-1185">Reference proteome</keyword>
<name>A0ABR4QF91_9CEST</name>
<proteinExistence type="predicted"/>
<dbReference type="SUPFAM" id="SSF57716">
    <property type="entry name" value="Glucocorticoid receptor-like (DNA-binding domain)"/>
    <property type="match status" value="1"/>
</dbReference>
<evidence type="ECO:0000256" key="2">
    <source>
        <dbReference type="ARBA" id="ARBA00022737"/>
    </source>
</evidence>
<evidence type="ECO:0000259" key="7">
    <source>
        <dbReference type="PROSITE" id="PS50023"/>
    </source>
</evidence>
<evidence type="ECO:0000256" key="4">
    <source>
        <dbReference type="ARBA" id="ARBA00023038"/>
    </source>
</evidence>
<protein>
    <submittedName>
        <fullName evidence="8">LIM domain-binding protein 3</fullName>
    </submittedName>
</protein>
<keyword evidence="2" id="KW-0677">Repeat</keyword>
<accession>A0ABR4QF91</accession>
<dbReference type="EMBL" id="JAKROA010000003">
    <property type="protein sequence ID" value="KAL5108297.1"/>
    <property type="molecule type" value="Genomic_DNA"/>
</dbReference>
<feature type="region of interest" description="Disordered" evidence="6">
    <location>
        <begin position="1"/>
        <end position="82"/>
    </location>
</feature>
<reference evidence="8 9" key="1">
    <citation type="journal article" date="2022" name="Front. Cell. Infect. Microbiol.">
        <title>The Genomes of Two Strains of Taenia crassiceps the Animal Model for the Study of Human Cysticercosis.</title>
        <authorList>
            <person name="Bobes R.J."/>
            <person name="Estrada K."/>
            <person name="Rios-Valencia D.G."/>
            <person name="Calderon-Gallegos A."/>
            <person name="de la Torre P."/>
            <person name="Carrero J.C."/>
            <person name="Sanchez-Flores A."/>
            <person name="Laclette J.P."/>
        </authorList>
    </citation>
    <scope>NUCLEOTIDE SEQUENCE [LARGE SCALE GENOMIC DNA]</scope>
    <source>
        <strain evidence="8">WFUcys</strain>
    </source>
</reference>
<evidence type="ECO:0000313" key="9">
    <source>
        <dbReference type="Proteomes" id="UP001651158"/>
    </source>
</evidence>
<dbReference type="Proteomes" id="UP001651158">
    <property type="component" value="Unassembled WGS sequence"/>
</dbReference>
<organism evidence="8 9">
    <name type="scientific">Taenia crassiceps</name>
    <dbReference type="NCBI Taxonomy" id="6207"/>
    <lineage>
        <taxon>Eukaryota</taxon>
        <taxon>Metazoa</taxon>
        <taxon>Spiralia</taxon>
        <taxon>Lophotrochozoa</taxon>
        <taxon>Platyhelminthes</taxon>
        <taxon>Cestoda</taxon>
        <taxon>Eucestoda</taxon>
        <taxon>Cyclophyllidea</taxon>
        <taxon>Taeniidae</taxon>
        <taxon>Taenia</taxon>
    </lineage>
</organism>
<dbReference type="PANTHER" id="PTHR24205:SF16">
    <property type="entry name" value="GH01042P-RELATED"/>
    <property type="match status" value="1"/>
</dbReference>
<feature type="compositionally biased region" description="Basic and acidic residues" evidence="6">
    <location>
        <begin position="1"/>
        <end position="21"/>
    </location>
</feature>
<feature type="domain" description="LIM zinc-binding" evidence="7">
    <location>
        <begin position="150"/>
        <end position="204"/>
    </location>
</feature>
<dbReference type="PANTHER" id="PTHR24205">
    <property type="entry name" value="FOUR AND A HALF LIM DOMAINS PROTEIN"/>
    <property type="match status" value="1"/>
</dbReference>
<evidence type="ECO:0000256" key="5">
    <source>
        <dbReference type="PROSITE-ProRule" id="PRU00125"/>
    </source>
</evidence>
<dbReference type="Pfam" id="PF00412">
    <property type="entry name" value="LIM"/>
    <property type="match status" value="2"/>
</dbReference>
<evidence type="ECO:0000256" key="6">
    <source>
        <dbReference type="SAM" id="MobiDB-lite"/>
    </source>
</evidence>
<dbReference type="SMART" id="SM00132">
    <property type="entry name" value="LIM"/>
    <property type="match status" value="2"/>
</dbReference>
<evidence type="ECO:0000313" key="8">
    <source>
        <dbReference type="EMBL" id="KAL5108297.1"/>
    </source>
</evidence>
<dbReference type="CDD" id="cd08368">
    <property type="entry name" value="LIM"/>
    <property type="match status" value="2"/>
</dbReference>
<dbReference type="PROSITE" id="PS50023">
    <property type="entry name" value="LIM_DOMAIN_2"/>
    <property type="match status" value="2"/>
</dbReference>
<feature type="domain" description="LIM zinc-binding" evidence="7">
    <location>
        <begin position="89"/>
        <end position="149"/>
    </location>
</feature>
<keyword evidence="1 5" id="KW-0479">Metal-binding</keyword>